<keyword evidence="2 4" id="KW-0547">Nucleotide-binding</keyword>
<evidence type="ECO:0000256" key="3">
    <source>
        <dbReference type="ARBA" id="ARBA00022840"/>
    </source>
</evidence>
<evidence type="ECO:0000256" key="4">
    <source>
        <dbReference type="RuleBase" id="RU366026"/>
    </source>
</evidence>
<evidence type="ECO:0000313" key="6">
    <source>
        <dbReference type="EMBL" id="KKQ88258.1"/>
    </source>
</evidence>
<dbReference type="UniPathway" id="UPA00148">
    <property type="reaction ID" value="UER00233"/>
</dbReference>
<accession>A0A0G0L8B8</accession>
<gene>
    <name evidence="6" type="ORF">UT12_C0025G0005</name>
</gene>
<dbReference type="InterPro" id="IPR016030">
    <property type="entry name" value="CblAdoTrfase-like"/>
</dbReference>
<dbReference type="SUPFAM" id="SSF89028">
    <property type="entry name" value="Cobalamin adenosyltransferase-like"/>
    <property type="match status" value="1"/>
</dbReference>
<evidence type="ECO:0000313" key="7">
    <source>
        <dbReference type="Proteomes" id="UP000034893"/>
    </source>
</evidence>
<dbReference type="PANTHER" id="PTHR12213:SF0">
    <property type="entry name" value="CORRINOID ADENOSYLTRANSFERASE MMAB"/>
    <property type="match status" value="1"/>
</dbReference>
<dbReference type="GO" id="GO:0008817">
    <property type="term" value="F:corrinoid adenosyltransferase activity"/>
    <property type="evidence" value="ECO:0007669"/>
    <property type="project" value="UniProtKB-UniRule"/>
</dbReference>
<feature type="domain" description="Cobalamin adenosyltransferase-like" evidence="5">
    <location>
        <begin position="2"/>
        <end position="161"/>
    </location>
</feature>
<protein>
    <recommendedName>
        <fullName evidence="4">Corrinoid adenosyltransferase</fullName>
        <ecNumber evidence="4">2.5.1.17</ecNumber>
    </recommendedName>
    <alternativeName>
        <fullName evidence="4">Cob(II)alamin adenosyltransferase</fullName>
    </alternativeName>
    <alternativeName>
        <fullName evidence="4">Cob(II)yrinic acid a,c-diamide adenosyltransferase</fullName>
    </alternativeName>
    <alternativeName>
        <fullName evidence="4">Cobinamide/cobalamin adenosyltransferase</fullName>
    </alternativeName>
</protein>
<comment type="caution">
    <text evidence="6">The sequence shown here is derived from an EMBL/GenBank/DDBJ whole genome shotgun (WGS) entry which is preliminary data.</text>
</comment>
<dbReference type="InterPro" id="IPR029499">
    <property type="entry name" value="PduO-typ"/>
</dbReference>
<dbReference type="EC" id="2.5.1.17" evidence="4"/>
<comment type="catalytic activity">
    <reaction evidence="4">
        <text>2 cob(II)alamin + reduced [electron-transfer flavoprotein] + 2 ATP = 2 adenosylcob(III)alamin + 2 triphosphate + oxidized [electron-transfer flavoprotein] + 3 H(+)</text>
        <dbReference type="Rhea" id="RHEA:28671"/>
        <dbReference type="Rhea" id="RHEA-COMP:10685"/>
        <dbReference type="Rhea" id="RHEA-COMP:10686"/>
        <dbReference type="ChEBI" id="CHEBI:15378"/>
        <dbReference type="ChEBI" id="CHEBI:16304"/>
        <dbReference type="ChEBI" id="CHEBI:18036"/>
        <dbReference type="ChEBI" id="CHEBI:18408"/>
        <dbReference type="ChEBI" id="CHEBI:30616"/>
        <dbReference type="ChEBI" id="CHEBI:57692"/>
        <dbReference type="ChEBI" id="CHEBI:58307"/>
        <dbReference type="EC" id="2.5.1.17"/>
    </reaction>
</comment>
<dbReference type="Pfam" id="PF01923">
    <property type="entry name" value="Cob_adeno_trans"/>
    <property type="match status" value="1"/>
</dbReference>
<dbReference type="Gene3D" id="1.20.1200.10">
    <property type="entry name" value="Cobalamin adenosyltransferase-like"/>
    <property type="match status" value="1"/>
</dbReference>
<dbReference type="GO" id="GO:0009236">
    <property type="term" value="P:cobalamin biosynthetic process"/>
    <property type="evidence" value="ECO:0007669"/>
    <property type="project" value="UniProtKB-UniRule"/>
</dbReference>
<dbReference type="GO" id="GO:0005524">
    <property type="term" value="F:ATP binding"/>
    <property type="evidence" value="ECO:0007669"/>
    <property type="project" value="UniProtKB-UniRule"/>
</dbReference>
<keyword evidence="1 4" id="KW-0808">Transferase</keyword>
<reference evidence="6 7" key="1">
    <citation type="journal article" date="2015" name="Nature">
        <title>rRNA introns, odd ribosomes, and small enigmatic genomes across a large radiation of phyla.</title>
        <authorList>
            <person name="Brown C.T."/>
            <person name="Hug L.A."/>
            <person name="Thomas B.C."/>
            <person name="Sharon I."/>
            <person name="Castelle C.J."/>
            <person name="Singh A."/>
            <person name="Wilkins M.J."/>
            <person name="Williams K.H."/>
            <person name="Banfield J.F."/>
        </authorList>
    </citation>
    <scope>NUCLEOTIDE SEQUENCE [LARGE SCALE GENOMIC DNA]</scope>
</reference>
<dbReference type="EMBL" id="LBVP01000025">
    <property type="protein sequence ID" value="KKQ88258.1"/>
    <property type="molecule type" value="Genomic_DNA"/>
</dbReference>
<organism evidence="6 7">
    <name type="scientific">Candidatus Curtissbacteria bacterium GW2011_GWC2_38_9</name>
    <dbReference type="NCBI Taxonomy" id="1618414"/>
    <lineage>
        <taxon>Bacteria</taxon>
        <taxon>Candidatus Curtissiibacteriota</taxon>
    </lineage>
</organism>
<keyword evidence="3 4" id="KW-0067">ATP-binding</keyword>
<comment type="catalytic activity">
    <reaction evidence="4">
        <text>2 cob(II)yrinate a,c diamide + reduced [electron-transfer flavoprotein] + 2 ATP = 2 adenosylcob(III)yrinate a,c-diamide + 2 triphosphate + oxidized [electron-transfer flavoprotein] + 3 H(+)</text>
        <dbReference type="Rhea" id="RHEA:11528"/>
        <dbReference type="Rhea" id="RHEA-COMP:10685"/>
        <dbReference type="Rhea" id="RHEA-COMP:10686"/>
        <dbReference type="ChEBI" id="CHEBI:15378"/>
        <dbReference type="ChEBI" id="CHEBI:18036"/>
        <dbReference type="ChEBI" id="CHEBI:30616"/>
        <dbReference type="ChEBI" id="CHEBI:57692"/>
        <dbReference type="ChEBI" id="CHEBI:58307"/>
        <dbReference type="ChEBI" id="CHEBI:58503"/>
        <dbReference type="ChEBI" id="CHEBI:58537"/>
        <dbReference type="EC" id="2.5.1.17"/>
    </reaction>
</comment>
<dbReference type="Proteomes" id="UP000034893">
    <property type="component" value="Unassembled WGS sequence"/>
</dbReference>
<comment type="similarity">
    <text evidence="4">Belongs to the Cob(I)alamin adenosyltransferase family.</text>
</comment>
<dbReference type="AlphaFoldDB" id="A0A0G0L8B8"/>
<dbReference type="NCBIfam" id="TIGR00636">
    <property type="entry name" value="PduO_Nterm"/>
    <property type="match status" value="1"/>
</dbReference>
<keyword evidence="4" id="KW-0169">Cobalamin biosynthesis</keyword>
<name>A0A0G0L8B8_9BACT</name>
<dbReference type="PANTHER" id="PTHR12213">
    <property type="entry name" value="CORRINOID ADENOSYLTRANSFERASE"/>
    <property type="match status" value="1"/>
</dbReference>
<dbReference type="InterPro" id="IPR036451">
    <property type="entry name" value="CblAdoTrfase-like_sf"/>
</dbReference>
<comment type="pathway">
    <text evidence="4">Cofactor biosynthesis; adenosylcobalamin biosynthesis; adenosylcobalamin from cob(II)yrinate a,c-diamide: step 2/7.</text>
</comment>
<sequence length="176" mass="19591">MLYTRKGDDGTTKIFTSGKGERVSKNSCLIEALGSVDELNSFVGLCRAEIKDFKEILREVQQNLFIIQAEIAGSKMSINPKKITAMEKIINDIENALPPVKNFVLPGGTRSSALLHFARALTRAGERKIIATREKKKIAVSPATLAYLNRLSSLFYALARQANQRAGIKEEYPNYR</sequence>
<evidence type="ECO:0000256" key="2">
    <source>
        <dbReference type="ARBA" id="ARBA00022741"/>
    </source>
</evidence>
<proteinExistence type="inferred from homology"/>
<evidence type="ECO:0000259" key="5">
    <source>
        <dbReference type="Pfam" id="PF01923"/>
    </source>
</evidence>
<evidence type="ECO:0000256" key="1">
    <source>
        <dbReference type="ARBA" id="ARBA00022679"/>
    </source>
</evidence>